<dbReference type="InterPro" id="IPR011652">
    <property type="entry name" value="MORN_2"/>
</dbReference>
<dbReference type="Gene3D" id="2.20.110.10">
    <property type="entry name" value="Histone H3 K4-specific methyltransferase SET7/9 N-terminal domain"/>
    <property type="match status" value="1"/>
</dbReference>
<name>A0A8J6PQC3_9FLAO</name>
<feature type="signal peptide" evidence="1">
    <location>
        <begin position="1"/>
        <end position="20"/>
    </location>
</feature>
<dbReference type="RefSeq" id="WP_216714227.1">
    <property type="nucleotide sequence ID" value="NZ_JACVEL010000006.1"/>
</dbReference>
<dbReference type="AlphaFoldDB" id="A0A8J6PQC3"/>
<evidence type="ECO:0008006" key="4">
    <source>
        <dbReference type="Google" id="ProtNLM"/>
    </source>
</evidence>
<protein>
    <recommendedName>
        <fullName evidence="4">Toxin-antitoxin system YwqK family antitoxin</fullName>
    </recommendedName>
</protein>
<dbReference type="PANTHER" id="PTHR33706:SF1">
    <property type="entry name" value="TPR REPEAT PROTEIN"/>
    <property type="match status" value="1"/>
</dbReference>
<dbReference type="Gene3D" id="3.90.930.1">
    <property type="match status" value="1"/>
</dbReference>
<feature type="chain" id="PRO_5035326648" description="Toxin-antitoxin system YwqK family antitoxin" evidence="1">
    <location>
        <begin position="21"/>
        <end position="255"/>
    </location>
</feature>
<comment type="caution">
    <text evidence="2">The sequence shown here is derived from an EMBL/GenBank/DDBJ whole genome shotgun (WGS) entry which is preliminary data.</text>
</comment>
<dbReference type="PANTHER" id="PTHR33706">
    <property type="entry name" value="MORN VARIANT REPEAT PROTEIN"/>
    <property type="match status" value="1"/>
</dbReference>
<dbReference type="EMBL" id="JACVEL010000006">
    <property type="protein sequence ID" value="MBC9812858.1"/>
    <property type="molecule type" value="Genomic_DNA"/>
</dbReference>
<evidence type="ECO:0000313" key="2">
    <source>
        <dbReference type="EMBL" id="MBC9812858.1"/>
    </source>
</evidence>
<evidence type="ECO:0000256" key="1">
    <source>
        <dbReference type="SAM" id="SignalP"/>
    </source>
</evidence>
<keyword evidence="1" id="KW-0732">Signal</keyword>
<gene>
    <name evidence="2" type="ORF">H9Y05_10290</name>
</gene>
<accession>A0A8J6PQC3</accession>
<dbReference type="Pfam" id="PF07661">
    <property type="entry name" value="MORN_2"/>
    <property type="match status" value="3"/>
</dbReference>
<dbReference type="Proteomes" id="UP000652681">
    <property type="component" value="Unassembled WGS sequence"/>
</dbReference>
<organism evidence="2 3">
    <name type="scientific">Taishania pollutisoli</name>
    <dbReference type="NCBI Taxonomy" id="2766479"/>
    <lineage>
        <taxon>Bacteria</taxon>
        <taxon>Pseudomonadati</taxon>
        <taxon>Bacteroidota</taxon>
        <taxon>Flavobacteriia</taxon>
        <taxon>Flavobacteriales</taxon>
        <taxon>Crocinitomicaceae</taxon>
        <taxon>Taishania</taxon>
    </lineage>
</organism>
<keyword evidence="3" id="KW-1185">Reference proteome</keyword>
<sequence length="255" mass="29790">MIRLLAISLSVILTGSSVFGQINQKDAQGRKQGEWIKKHPNSSVIMYKGTFKNDKPVGTFTYNYPSNKIKAIIKHDDNSTRSEAYYYFENGKLMSHGIYRNMKKDSVWVSFNEDGRITMTETYKNDLLNGEKKLYYLPSDPQDRQETVISVYNYLNGQVEGKFTEYYPTKVVRKTGQFKNHRRHGEWVEYELDGKKMSVEHYQNGQMHGWFIGYNKNGTEGQRRYYHFGRLVEGDELKSLLQQMKEKGINPNGKD</sequence>
<evidence type="ECO:0000313" key="3">
    <source>
        <dbReference type="Proteomes" id="UP000652681"/>
    </source>
</evidence>
<reference evidence="2" key="1">
    <citation type="submission" date="2020-09" db="EMBL/GenBank/DDBJ databases">
        <title>Taishania pollutisoli gen. nov., sp. nov., Isolated from Tetrabromobisphenol A-Contaminated Soil.</title>
        <authorList>
            <person name="Chen Q."/>
        </authorList>
    </citation>
    <scope>NUCLEOTIDE SEQUENCE</scope>
    <source>
        <strain evidence="2">CZZ-1</strain>
    </source>
</reference>
<proteinExistence type="predicted"/>
<dbReference type="SUPFAM" id="SSF82185">
    <property type="entry name" value="Histone H3 K4-specific methyltransferase SET7/9 N-terminal domain"/>
    <property type="match status" value="2"/>
</dbReference>